<reference evidence="1 2" key="1">
    <citation type="submission" date="2017-06" db="EMBL/GenBank/DDBJ databases">
        <title>Yangia sp. YSBP01 complete genome sequence.</title>
        <authorList>
            <person name="Woo J.-H."/>
            <person name="Kim H.-S."/>
        </authorList>
    </citation>
    <scope>NUCLEOTIDE SEQUENCE [LARGE SCALE GENOMIC DNA]</scope>
    <source>
        <strain evidence="1 2">YSBP01</strain>
    </source>
</reference>
<dbReference type="Proteomes" id="UP000244915">
    <property type="component" value="Chromosome 1"/>
</dbReference>
<name>A0A2U8HGV2_9RHOB</name>
<evidence type="ECO:0000313" key="2">
    <source>
        <dbReference type="Proteomes" id="UP000244915"/>
    </source>
</evidence>
<dbReference type="EMBL" id="CP022189">
    <property type="protein sequence ID" value="AWI84266.1"/>
    <property type="molecule type" value="Genomic_DNA"/>
</dbReference>
<dbReference type="KEGG" id="ypac:CEW88_11570"/>
<dbReference type="AlphaFoldDB" id="A0A2U8HGV2"/>
<protein>
    <submittedName>
        <fullName evidence="1">Uncharacterized protein</fullName>
    </submittedName>
</protein>
<proteinExistence type="predicted"/>
<sequence length="104" mass="11030">MVAEACTQHPELREALAILYAEQRDIGAEGDGIAARAVAADAGKTGGRPASPLWPLILQLDASRPAHIKDKTHRAVRVRRALLAMELDGIPSASTIRQGLGKSI</sequence>
<organism evidence="1 2">
    <name type="scientific">Alloyangia pacifica</name>
    <dbReference type="NCBI Taxonomy" id="311180"/>
    <lineage>
        <taxon>Bacteria</taxon>
        <taxon>Pseudomonadati</taxon>
        <taxon>Pseudomonadota</taxon>
        <taxon>Alphaproteobacteria</taxon>
        <taxon>Rhodobacterales</taxon>
        <taxon>Roseobacteraceae</taxon>
        <taxon>Alloyangia</taxon>
    </lineage>
</organism>
<gene>
    <name evidence="1" type="ORF">CEW88_11570</name>
</gene>
<accession>A0A2U8HGV2</accession>
<evidence type="ECO:0000313" key="1">
    <source>
        <dbReference type="EMBL" id="AWI84266.1"/>
    </source>
</evidence>